<dbReference type="Pfam" id="PF01402">
    <property type="entry name" value="RHH_1"/>
    <property type="match status" value="1"/>
</dbReference>
<evidence type="ECO:0000313" key="2">
    <source>
        <dbReference type="EMBL" id="NZA01017.1"/>
    </source>
</evidence>
<dbReference type="EMBL" id="JACCKX010000001">
    <property type="protein sequence ID" value="NZA01017.1"/>
    <property type="molecule type" value="Genomic_DNA"/>
</dbReference>
<dbReference type="SUPFAM" id="SSF47598">
    <property type="entry name" value="Ribbon-helix-helix"/>
    <property type="match status" value="1"/>
</dbReference>
<dbReference type="RefSeq" id="WP_180549531.1">
    <property type="nucleotide sequence ID" value="NZ_JACCKX010000001.1"/>
</dbReference>
<keyword evidence="3" id="KW-1185">Reference proteome</keyword>
<accession>A0A853IUJ2</accession>
<comment type="caution">
    <text evidence="2">The sequence shown here is derived from an EMBL/GenBank/DDBJ whole genome shotgun (WGS) entry which is preliminary data.</text>
</comment>
<evidence type="ECO:0000313" key="3">
    <source>
        <dbReference type="Proteomes" id="UP000589716"/>
    </source>
</evidence>
<dbReference type="InterPro" id="IPR013321">
    <property type="entry name" value="Arc_rbn_hlx_hlx"/>
</dbReference>
<organism evidence="2 3">
    <name type="scientific">Ottowia beijingensis</name>
    <dbReference type="NCBI Taxonomy" id="1207057"/>
    <lineage>
        <taxon>Bacteria</taxon>
        <taxon>Pseudomonadati</taxon>
        <taxon>Pseudomonadota</taxon>
        <taxon>Betaproteobacteria</taxon>
        <taxon>Burkholderiales</taxon>
        <taxon>Comamonadaceae</taxon>
        <taxon>Ottowia</taxon>
    </lineage>
</organism>
<gene>
    <name evidence="2" type="ORF">H0I39_03175</name>
</gene>
<feature type="domain" description="Ribbon-helix-helix protein CopG" evidence="1">
    <location>
        <begin position="2"/>
        <end position="39"/>
    </location>
</feature>
<proteinExistence type="predicted"/>
<dbReference type="GO" id="GO:0006355">
    <property type="term" value="P:regulation of DNA-templated transcription"/>
    <property type="evidence" value="ECO:0007669"/>
    <property type="project" value="InterPro"/>
</dbReference>
<dbReference type="CDD" id="cd21631">
    <property type="entry name" value="RHH_CopG_NikR-like"/>
    <property type="match status" value="1"/>
</dbReference>
<protein>
    <submittedName>
        <fullName evidence="2">CopG family transcriptional regulator</fullName>
    </submittedName>
</protein>
<dbReference type="InterPro" id="IPR010985">
    <property type="entry name" value="Ribbon_hlx_hlx"/>
</dbReference>
<sequence length="87" mass="9383">MTTTVKLPPELEQSLRQHCAAEGRSISDVMRDALVAYLASVPTTPASPWALGADLFGRHAGPADLATARRQHLADAWGDKHARRSAH</sequence>
<dbReference type="AlphaFoldDB" id="A0A853IUJ2"/>
<dbReference type="InterPro" id="IPR002145">
    <property type="entry name" value="CopG"/>
</dbReference>
<dbReference type="Proteomes" id="UP000589716">
    <property type="component" value="Unassembled WGS sequence"/>
</dbReference>
<name>A0A853IUJ2_9BURK</name>
<evidence type="ECO:0000259" key="1">
    <source>
        <dbReference type="Pfam" id="PF01402"/>
    </source>
</evidence>
<reference evidence="2 3" key="1">
    <citation type="submission" date="2020-07" db="EMBL/GenBank/DDBJ databases">
        <authorList>
            <person name="Maaloum M."/>
        </authorList>
    </citation>
    <scope>NUCLEOTIDE SEQUENCE [LARGE SCALE GENOMIC DNA]</scope>
    <source>
        <strain evidence="2 3">GCS-AN-3</strain>
    </source>
</reference>
<dbReference type="Gene3D" id="1.10.1220.10">
    <property type="entry name" value="Met repressor-like"/>
    <property type="match status" value="1"/>
</dbReference>